<evidence type="ECO:0000313" key="3">
    <source>
        <dbReference type="EMBL" id="PNF36614.1"/>
    </source>
</evidence>
<feature type="domain" description="UBA" evidence="2">
    <location>
        <begin position="283"/>
        <end position="323"/>
    </location>
</feature>
<dbReference type="Pfam" id="PF23326">
    <property type="entry name" value="UBL_UBAC1"/>
    <property type="match status" value="1"/>
</dbReference>
<protein>
    <submittedName>
        <fullName evidence="3">Ubiquitin-associated domain-containing protein 1</fullName>
    </submittedName>
</protein>
<dbReference type="OrthoDB" id="336240at2759"/>
<dbReference type="EMBL" id="NEVH01006738">
    <property type="protein sequence ID" value="PNF36614.1"/>
    <property type="molecule type" value="Genomic_DNA"/>
</dbReference>
<dbReference type="InterPro" id="IPR029071">
    <property type="entry name" value="Ubiquitin-like_domsf"/>
</dbReference>
<name>A0A2J7R702_9NEOP</name>
<dbReference type="InterPro" id="IPR041927">
    <property type="entry name" value="UBA2_UBAC1"/>
</dbReference>
<dbReference type="InterPro" id="IPR052476">
    <property type="entry name" value="UBAC1"/>
</dbReference>
<sequence length="418" mass="46875">MFVSDTDIFSNSLVKLSVISAEGGVWNIDAAPDITVEKLKIMALCHFYSPLEYVKVTSNHKLVLVSEKRPLDNNNSVLQEGLRNNDELLLVECRQPPSEEHFTEDNVRGPTANEIRVATKDVEERKPLKLLPQEFTADFQSEIRKILISLVEASARIIGPSPNADEVFEVIQERLDAKAKTQPHSRAVSPFMDMGFSEHVASRALRLNRMNPNKALEWLLENGAEKEPEEDAVDHKDEVSSGAADLQWQQEPACTSSQSEVKKSQSVTTLLESFREFKRRDFQPNVKALQNLMDMGFPEEDVCDALCVTGNNQSAACEWLLGERRKSLEGLDIGLDPEGSIYKAIMSNPVIQLSLTSPKMLLAFLSLLENPSSANIWMNDPDASPVLTQIFKIYQAEKHALQTNHDMEQQQLQSTGRL</sequence>
<dbReference type="InParanoid" id="A0A2J7R702"/>
<dbReference type="Pfam" id="PF22562">
    <property type="entry name" value="UBA_7"/>
    <property type="match status" value="2"/>
</dbReference>
<accession>A0A2J7R702</accession>
<dbReference type="InterPro" id="IPR009060">
    <property type="entry name" value="UBA-like_sf"/>
</dbReference>
<evidence type="ECO:0000256" key="1">
    <source>
        <dbReference type="SAM" id="MobiDB-lite"/>
    </source>
</evidence>
<dbReference type="STRING" id="105785.A0A2J7R702"/>
<evidence type="ECO:0000259" key="2">
    <source>
        <dbReference type="PROSITE" id="PS50030"/>
    </source>
</evidence>
<dbReference type="Proteomes" id="UP000235965">
    <property type="component" value="Unassembled WGS sequence"/>
</dbReference>
<reference evidence="3 4" key="1">
    <citation type="submission" date="2017-12" db="EMBL/GenBank/DDBJ databases">
        <title>Hemimetabolous genomes reveal molecular basis of termite eusociality.</title>
        <authorList>
            <person name="Harrison M.C."/>
            <person name="Jongepier E."/>
            <person name="Robertson H.M."/>
            <person name="Arning N."/>
            <person name="Bitard-Feildel T."/>
            <person name="Chao H."/>
            <person name="Childers C.P."/>
            <person name="Dinh H."/>
            <person name="Doddapaneni H."/>
            <person name="Dugan S."/>
            <person name="Gowin J."/>
            <person name="Greiner C."/>
            <person name="Han Y."/>
            <person name="Hu H."/>
            <person name="Hughes D.S.T."/>
            <person name="Huylmans A.-K."/>
            <person name="Kemena C."/>
            <person name="Kremer L.P.M."/>
            <person name="Lee S.L."/>
            <person name="Lopez-Ezquerra A."/>
            <person name="Mallet L."/>
            <person name="Monroy-Kuhn J.M."/>
            <person name="Moser A."/>
            <person name="Murali S.C."/>
            <person name="Muzny D.M."/>
            <person name="Otani S."/>
            <person name="Piulachs M.-D."/>
            <person name="Poelchau M."/>
            <person name="Qu J."/>
            <person name="Schaub F."/>
            <person name="Wada-Katsumata A."/>
            <person name="Worley K.C."/>
            <person name="Xie Q."/>
            <person name="Ylla G."/>
            <person name="Poulsen M."/>
            <person name="Gibbs R.A."/>
            <person name="Schal C."/>
            <person name="Richards S."/>
            <person name="Belles X."/>
            <person name="Korb J."/>
            <person name="Bornberg-Bauer E."/>
        </authorList>
    </citation>
    <scope>NUCLEOTIDE SEQUENCE [LARGE SCALE GENOMIC DNA]</scope>
    <source>
        <tissue evidence="3">Whole body</tissue>
    </source>
</reference>
<dbReference type="PANTHER" id="PTHR46738:SF1">
    <property type="entry name" value="UBIQUITIN-ASSOCIATED DOMAIN-CONTAINING PROTEIN 1"/>
    <property type="match status" value="1"/>
</dbReference>
<dbReference type="SUPFAM" id="SSF46934">
    <property type="entry name" value="UBA-like"/>
    <property type="match status" value="2"/>
</dbReference>
<dbReference type="Gene3D" id="1.10.8.10">
    <property type="entry name" value="DNA helicase RuvA subunit, C-terminal domain"/>
    <property type="match status" value="2"/>
</dbReference>
<dbReference type="AlphaFoldDB" id="A0A2J7R702"/>
<dbReference type="GO" id="GO:0000151">
    <property type="term" value="C:ubiquitin ligase complex"/>
    <property type="evidence" value="ECO:0007669"/>
    <property type="project" value="TreeGrafter"/>
</dbReference>
<dbReference type="InterPro" id="IPR015940">
    <property type="entry name" value="UBA"/>
</dbReference>
<evidence type="ECO:0000313" key="4">
    <source>
        <dbReference type="Proteomes" id="UP000235965"/>
    </source>
</evidence>
<organism evidence="3 4">
    <name type="scientific">Cryptotermes secundus</name>
    <dbReference type="NCBI Taxonomy" id="105785"/>
    <lineage>
        <taxon>Eukaryota</taxon>
        <taxon>Metazoa</taxon>
        <taxon>Ecdysozoa</taxon>
        <taxon>Arthropoda</taxon>
        <taxon>Hexapoda</taxon>
        <taxon>Insecta</taxon>
        <taxon>Pterygota</taxon>
        <taxon>Neoptera</taxon>
        <taxon>Polyneoptera</taxon>
        <taxon>Dictyoptera</taxon>
        <taxon>Blattodea</taxon>
        <taxon>Blattoidea</taxon>
        <taxon>Termitoidae</taxon>
        <taxon>Kalotermitidae</taxon>
        <taxon>Cryptotermitinae</taxon>
        <taxon>Cryptotermes</taxon>
    </lineage>
</organism>
<dbReference type="PROSITE" id="PS50030">
    <property type="entry name" value="UBA"/>
    <property type="match status" value="2"/>
</dbReference>
<gene>
    <name evidence="3" type="primary">UBAC1</name>
    <name evidence="3" type="ORF">B7P43_G13344</name>
</gene>
<comment type="caution">
    <text evidence="3">The sequence shown here is derived from an EMBL/GenBank/DDBJ whole genome shotgun (WGS) entry which is preliminary data.</text>
</comment>
<dbReference type="InterPro" id="IPR057650">
    <property type="entry name" value="UBL_UBAC1"/>
</dbReference>
<dbReference type="CDD" id="cd14304">
    <property type="entry name" value="UBA2_KPC2"/>
    <property type="match status" value="1"/>
</dbReference>
<keyword evidence="4" id="KW-1185">Reference proteome</keyword>
<dbReference type="FunCoup" id="A0A2J7R702">
    <property type="interactions" value="183"/>
</dbReference>
<dbReference type="PANTHER" id="PTHR46738">
    <property type="entry name" value="UBIQUITIN-ASSOCIATED DOMAIN-CONTAINING PROTEIN 1"/>
    <property type="match status" value="1"/>
</dbReference>
<dbReference type="Gene3D" id="1.10.260.100">
    <property type="match status" value="1"/>
</dbReference>
<feature type="domain" description="UBA" evidence="2">
    <location>
        <begin position="182"/>
        <end position="222"/>
    </location>
</feature>
<proteinExistence type="predicted"/>
<dbReference type="SMART" id="SM00165">
    <property type="entry name" value="UBA"/>
    <property type="match status" value="2"/>
</dbReference>
<feature type="region of interest" description="Disordered" evidence="1">
    <location>
        <begin position="240"/>
        <end position="260"/>
    </location>
</feature>
<dbReference type="SUPFAM" id="SSF54236">
    <property type="entry name" value="Ubiquitin-like"/>
    <property type="match status" value="1"/>
</dbReference>